<comment type="caution">
    <text evidence="8">The sequence shown here is derived from an EMBL/GenBank/DDBJ whole genome shotgun (WGS) entry which is preliminary data.</text>
</comment>
<dbReference type="EMBL" id="RHJS01000002">
    <property type="protein sequence ID" value="RRK30529.1"/>
    <property type="molecule type" value="Genomic_DNA"/>
</dbReference>
<dbReference type="Proteomes" id="UP000274920">
    <property type="component" value="Unassembled WGS sequence"/>
</dbReference>
<evidence type="ECO:0000313" key="9">
    <source>
        <dbReference type="Proteomes" id="UP000274920"/>
    </source>
</evidence>
<dbReference type="PANTHER" id="PTHR30287:SF2">
    <property type="entry name" value="BLL1001 PROTEIN"/>
    <property type="match status" value="1"/>
</dbReference>
<dbReference type="RefSeq" id="WP_125126343.1">
    <property type="nucleotide sequence ID" value="NZ_RHJS01000002.1"/>
</dbReference>
<evidence type="ECO:0000256" key="6">
    <source>
        <dbReference type="SAM" id="Phobius"/>
    </source>
</evidence>
<keyword evidence="2" id="KW-1003">Cell membrane</keyword>
<feature type="domain" description="ABC3 transporter permease C-terminal" evidence="7">
    <location>
        <begin position="261"/>
        <end position="378"/>
    </location>
</feature>
<evidence type="ECO:0000256" key="3">
    <source>
        <dbReference type="ARBA" id="ARBA00022692"/>
    </source>
</evidence>
<feature type="transmembrane region" description="Helical" evidence="6">
    <location>
        <begin position="348"/>
        <end position="367"/>
    </location>
</feature>
<dbReference type="InterPro" id="IPR003838">
    <property type="entry name" value="ABC3_permease_C"/>
</dbReference>
<organism evidence="8 9">
    <name type="scientific">Schaedlerella arabinosiphila</name>
    <dbReference type="NCBI Taxonomy" id="2044587"/>
    <lineage>
        <taxon>Bacteria</taxon>
        <taxon>Bacillati</taxon>
        <taxon>Bacillota</taxon>
        <taxon>Clostridia</taxon>
        <taxon>Lachnospirales</taxon>
        <taxon>Lachnospiraceae</taxon>
        <taxon>Schaedlerella</taxon>
    </lineage>
</organism>
<evidence type="ECO:0000256" key="5">
    <source>
        <dbReference type="ARBA" id="ARBA00023136"/>
    </source>
</evidence>
<gene>
    <name evidence="8" type="ORF">EBB54_03380</name>
</gene>
<protein>
    <submittedName>
        <fullName evidence="8">ABC transporter permease</fullName>
    </submittedName>
</protein>
<evidence type="ECO:0000259" key="7">
    <source>
        <dbReference type="Pfam" id="PF02687"/>
    </source>
</evidence>
<evidence type="ECO:0000256" key="4">
    <source>
        <dbReference type="ARBA" id="ARBA00022989"/>
    </source>
</evidence>
<dbReference type="Pfam" id="PF02687">
    <property type="entry name" value="FtsX"/>
    <property type="match status" value="2"/>
</dbReference>
<feature type="transmembrane region" description="Helical" evidence="6">
    <location>
        <begin position="668"/>
        <end position="687"/>
    </location>
</feature>
<dbReference type="GO" id="GO:0005886">
    <property type="term" value="C:plasma membrane"/>
    <property type="evidence" value="ECO:0007669"/>
    <property type="project" value="UniProtKB-SubCell"/>
</dbReference>
<accession>A0A426DCH8</accession>
<feature type="transmembrane region" description="Helical" evidence="6">
    <location>
        <begin position="760"/>
        <end position="782"/>
    </location>
</feature>
<reference evidence="8" key="1">
    <citation type="submission" date="2018-10" db="EMBL/GenBank/DDBJ databases">
        <title>Schaedlerella arabinophila gen. nov. sp. nov., isolated from the mouse intestinal tract and comparative analysis with the genome of the closely related altered Schaedler flora strain ASF502.</title>
        <authorList>
            <person name="Miyake S."/>
            <person name="Soh M."/>
            <person name="Seedorf H."/>
        </authorList>
    </citation>
    <scope>NUCLEOTIDE SEQUENCE [LARGE SCALE GENOMIC DNA]</scope>
    <source>
        <strain evidence="8">DSM 106076</strain>
    </source>
</reference>
<keyword evidence="3 6" id="KW-0812">Transmembrane</keyword>
<feature type="transmembrane region" description="Helical" evidence="6">
    <location>
        <begin position="422"/>
        <end position="442"/>
    </location>
</feature>
<sequence>MYLRILKKDLKRKRAMNVILLVFIILASMFMSSGVSNIITVTTALDSYFEMADVPDYFAMSENKSDHKDICGTLENASAIDEFRIEEFVSMSQSNITRVGEPLNASNLSQKLVLQSDRSLGINYFLDDESILKSVPKGKIYAARFTEKNMGLKAGDKITVEIEGVNREFTFAGGFKDAVLGSELMGIKRFIINAEDFDEYMSNETIKNMYGGKFVGIHTADLDKTLSQIADISDSFTIANGTEILDQAYIFDMIIMGLILAVSIILIIISFAVLQFTIAFTLSEEFREIGVMKAIGIRNIKIRGLYLTKYFAISVVGAGIGLILSYPFGKMLINYSSESIIIDISNNGFVNAACAVLVAAVILLFCLGCTGRVSKMSPIDAVRNGQTGERFRKKGVMNLGRSRLGATAFLAANDIVSSPKRYAVITFTFFLCMSLLIMLSNVTASLKSGKLLKYFGMADCHAVTDIGGEAMKFMAEDGHEKVETYLEDMEQTLAENGMPAECMTEYYIYTMIRYGEYESKTAILQGTGTTMDMYEYLEGTPPQNSGEIAVTTLLAKKLGAEIGDTVTLSYPTGETAEFIITALYQSMVNQGISVRVHTDCDINYIAASGSPGTQIKFTDGPDDKEVLSRIEKIKELYPKFSSVKTAGETVKDNTGVGDAIDAVKKMSAVLTVILAALITVLMERSFIAKEQAEIALMKAIGIRNAKIYGQYTLRFFITASAAVLLAELLGMPLTKLCFDPIFRLMGLEMGVEYVQNPMEIYAVFPVIVLTATAVSAFLTSLYTRKIKSSDTASIE</sequence>
<feature type="transmembrane region" description="Helical" evidence="6">
    <location>
        <begin position="708"/>
        <end position="726"/>
    </location>
</feature>
<evidence type="ECO:0000256" key="2">
    <source>
        <dbReference type="ARBA" id="ARBA00022475"/>
    </source>
</evidence>
<proteinExistence type="predicted"/>
<dbReference type="PANTHER" id="PTHR30287">
    <property type="entry name" value="MEMBRANE COMPONENT OF PREDICTED ABC SUPERFAMILY METABOLITE UPTAKE TRANSPORTER"/>
    <property type="match status" value="1"/>
</dbReference>
<feature type="domain" description="ABC3 transporter permease C-terminal" evidence="7">
    <location>
        <begin position="667"/>
        <end position="784"/>
    </location>
</feature>
<dbReference type="AlphaFoldDB" id="A0A426DCH8"/>
<dbReference type="InterPro" id="IPR038766">
    <property type="entry name" value="Membrane_comp_ABC_pdt"/>
</dbReference>
<keyword evidence="5 6" id="KW-0472">Membrane</keyword>
<comment type="subcellular location">
    <subcellularLocation>
        <location evidence="1">Cell membrane</location>
        <topology evidence="1">Multi-pass membrane protein</topology>
    </subcellularLocation>
</comment>
<evidence type="ECO:0000256" key="1">
    <source>
        <dbReference type="ARBA" id="ARBA00004651"/>
    </source>
</evidence>
<keyword evidence="9" id="KW-1185">Reference proteome</keyword>
<keyword evidence="4 6" id="KW-1133">Transmembrane helix</keyword>
<feature type="transmembrane region" description="Helical" evidence="6">
    <location>
        <begin position="253"/>
        <end position="283"/>
    </location>
</feature>
<name>A0A426DCH8_9FIRM</name>
<evidence type="ECO:0000313" key="8">
    <source>
        <dbReference type="EMBL" id="RRK30529.1"/>
    </source>
</evidence>
<feature type="transmembrane region" description="Helical" evidence="6">
    <location>
        <begin position="304"/>
        <end position="328"/>
    </location>
</feature>